<protein>
    <recommendedName>
        <fullName evidence="7">Acetyl-CoA synthetase-like protein</fullName>
    </recommendedName>
</protein>
<feature type="domain" description="AMP-binding enzyme C-terminal" evidence="4">
    <location>
        <begin position="423"/>
        <end position="504"/>
    </location>
</feature>
<evidence type="ECO:0008006" key="7">
    <source>
        <dbReference type="Google" id="ProtNLM"/>
    </source>
</evidence>
<dbReference type="InterPro" id="IPR025110">
    <property type="entry name" value="AMP-bd_C"/>
</dbReference>
<feature type="domain" description="AMP-dependent synthetase/ligase" evidence="3">
    <location>
        <begin position="81"/>
        <end position="371"/>
    </location>
</feature>
<dbReference type="Proteomes" id="UP001430848">
    <property type="component" value="Unassembled WGS sequence"/>
</dbReference>
<dbReference type="InterPro" id="IPR042099">
    <property type="entry name" value="ANL_N_sf"/>
</dbReference>
<dbReference type="Gene3D" id="3.30.300.30">
    <property type="match status" value="1"/>
</dbReference>
<dbReference type="PANTHER" id="PTHR24096">
    <property type="entry name" value="LONG-CHAIN-FATTY-ACID--COA LIGASE"/>
    <property type="match status" value="1"/>
</dbReference>
<dbReference type="Pfam" id="PF00501">
    <property type="entry name" value="AMP-binding"/>
    <property type="match status" value="1"/>
</dbReference>
<comment type="similarity">
    <text evidence="1">Belongs to the ATP-dependent AMP-binding enzyme family.</text>
</comment>
<dbReference type="PANTHER" id="PTHR24096:SF149">
    <property type="entry name" value="AMP-BINDING DOMAIN-CONTAINING PROTEIN-RELATED"/>
    <property type="match status" value="1"/>
</dbReference>
<organism evidence="5 6">
    <name type="scientific">Diaporthe eres</name>
    <name type="common">Phomopsis oblonga</name>
    <dbReference type="NCBI Taxonomy" id="83184"/>
    <lineage>
        <taxon>Eukaryota</taxon>
        <taxon>Fungi</taxon>
        <taxon>Dikarya</taxon>
        <taxon>Ascomycota</taxon>
        <taxon>Pezizomycotina</taxon>
        <taxon>Sordariomycetes</taxon>
        <taxon>Sordariomycetidae</taxon>
        <taxon>Diaporthales</taxon>
        <taxon>Diaporthaceae</taxon>
        <taxon>Diaporthe</taxon>
        <taxon>Diaporthe eres species complex</taxon>
    </lineage>
</organism>
<keyword evidence="6" id="KW-1185">Reference proteome</keyword>
<evidence type="ECO:0000313" key="6">
    <source>
        <dbReference type="Proteomes" id="UP001430848"/>
    </source>
</evidence>
<accession>A0ABR1NN07</accession>
<sequence length="534" mass="58606">MARIYANPEKLQYPKDTTLTEVLLYHNLNNTPDEKPSIIDGYSGETVFTYASLRTSVRKLARHFSHELGIKQRTVVGILSTTKELAHALKLSKPSHILVEEALVPNLLKAFDLGPDLLLKPRIHVWDIDDSSKTDHEPLQIERIIQHGSPNFEPAKLPPGAAAKELAFICFSSGTSGLVKGVQLTHENVVANLFQQSQGLRGMFNPKTVVTLIVPFFHILGLAGFCCQFVSQGVPIVVFKRFEMVPLLKAIKKHRVTHINVVPPIALEFLRNPEATKGDWSSVQCLMNAAAPLKETQARELCKRYDCVVTQWYGMTEASPSVASQREDETSIGGTIGRPLPGIEMRIVDEDGKDAKVGEFILRGPNIMKGYVGDTGLTGSPLMSDGFLRTGDIGYADNQGYLYIVDRAKEMIKVKGQQVAPAELEAILITHSQVKDAAVCGVYNHDGTSEVPVAYITTDVKTSRDQQALKENLVEYVNGQVARYKRITGGVHILSAIPRNPSGKILRRLLPANLAAAAAKPAHATVNTQNLARL</sequence>
<evidence type="ECO:0000259" key="4">
    <source>
        <dbReference type="Pfam" id="PF13193"/>
    </source>
</evidence>
<dbReference type="InterPro" id="IPR045851">
    <property type="entry name" value="AMP-bd_C_sf"/>
</dbReference>
<dbReference type="SUPFAM" id="SSF56801">
    <property type="entry name" value="Acetyl-CoA synthetase-like"/>
    <property type="match status" value="1"/>
</dbReference>
<proteinExistence type="inferred from homology"/>
<dbReference type="Gene3D" id="3.40.50.12780">
    <property type="entry name" value="N-terminal domain of ligase-like"/>
    <property type="match status" value="1"/>
</dbReference>
<evidence type="ECO:0000256" key="2">
    <source>
        <dbReference type="ARBA" id="ARBA00022598"/>
    </source>
</evidence>
<dbReference type="InterPro" id="IPR020845">
    <property type="entry name" value="AMP-binding_CS"/>
</dbReference>
<evidence type="ECO:0000313" key="5">
    <source>
        <dbReference type="EMBL" id="KAK7707916.1"/>
    </source>
</evidence>
<dbReference type="PROSITE" id="PS00455">
    <property type="entry name" value="AMP_BINDING"/>
    <property type="match status" value="1"/>
</dbReference>
<keyword evidence="2" id="KW-0436">Ligase</keyword>
<name>A0ABR1NN07_DIAER</name>
<dbReference type="InterPro" id="IPR000873">
    <property type="entry name" value="AMP-dep_synth/lig_dom"/>
</dbReference>
<reference evidence="5 6" key="1">
    <citation type="submission" date="2024-02" db="EMBL/GenBank/DDBJ databases">
        <title>De novo assembly and annotation of 12 fungi associated with fruit tree decline syndrome in Ontario, Canada.</title>
        <authorList>
            <person name="Sulman M."/>
            <person name="Ellouze W."/>
            <person name="Ilyukhin E."/>
        </authorList>
    </citation>
    <scope>NUCLEOTIDE SEQUENCE [LARGE SCALE GENOMIC DNA]</scope>
    <source>
        <strain evidence="5 6">M169</strain>
    </source>
</reference>
<gene>
    <name evidence="5" type="ORF">SLS63_013597</name>
</gene>
<evidence type="ECO:0000256" key="1">
    <source>
        <dbReference type="ARBA" id="ARBA00006432"/>
    </source>
</evidence>
<dbReference type="EMBL" id="JAKNSF020000192">
    <property type="protein sequence ID" value="KAK7707916.1"/>
    <property type="molecule type" value="Genomic_DNA"/>
</dbReference>
<evidence type="ECO:0000259" key="3">
    <source>
        <dbReference type="Pfam" id="PF00501"/>
    </source>
</evidence>
<dbReference type="Pfam" id="PF13193">
    <property type="entry name" value="AMP-binding_C"/>
    <property type="match status" value="1"/>
</dbReference>
<comment type="caution">
    <text evidence="5">The sequence shown here is derived from an EMBL/GenBank/DDBJ whole genome shotgun (WGS) entry which is preliminary data.</text>
</comment>